<dbReference type="Proteomes" id="UP001651158">
    <property type="component" value="Unassembled WGS sequence"/>
</dbReference>
<reference evidence="1 2" key="1">
    <citation type="journal article" date="2022" name="Front. Cell. Infect. Microbiol.">
        <title>The Genomes of Two Strains of Taenia crassiceps the Animal Model for the Study of Human Cysticercosis.</title>
        <authorList>
            <person name="Bobes R.J."/>
            <person name="Estrada K."/>
            <person name="Rios-Valencia D.G."/>
            <person name="Calderon-Gallegos A."/>
            <person name="de la Torre P."/>
            <person name="Carrero J.C."/>
            <person name="Sanchez-Flores A."/>
            <person name="Laclette J.P."/>
        </authorList>
    </citation>
    <scope>NUCLEOTIDE SEQUENCE [LARGE SCALE GENOMIC DNA]</scope>
    <source>
        <strain evidence="1">WFUcys</strain>
    </source>
</reference>
<evidence type="ECO:0000313" key="1">
    <source>
        <dbReference type="EMBL" id="KAL5111247.1"/>
    </source>
</evidence>
<protein>
    <submittedName>
        <fullName evidence="1">Uncharacterized protein</fullName>
    </submittedName>
</protein>
<gene>
    <name evidence="1" type="ORF">TcWFU_000801</name>
</gene>
<keyword evidence="2" id="KW-1185">Reference proteome</keyword>
<dbReference type="EMBL" id="JAKROA010000001">
    <property type="protein sequence ID" value="KAL5111247.1"/>
    <property type="molecule type" value="Genomic_DNA"/>
</dbReference>
<accession>A0ABR4QNT1</accession>
<sequence>MPSVPNSGCALSQKPLTGARTTPGLPWLALVCSNDSAVVATCICSPLVLRAVWCASIRQYGLRFRLTATPQLNLDSIGYSAVNLRMPCSNFACEAIYSPSPKEYRCSFFEMLHD</sequence>
<organism evidence="1 2">
    <name type="scientific">Taenia crassiceps</name>
    <dbReference type="NCBI Taxonomy" id="6207"/>
    <lineage>
        <taxon>Eukaryota</taxon>
        <taxon>Metazoa</taxon>
        <taxon>Spiralia</taxon>
        <taxon>Lophotrochozoa</taxon>
        <taxon>Platyhelminthes</taxon>
        <taxon>Cestoda</taxon>
        <taxon>Eucestoda</taxon>
        <taxon>Cyclophyllidea</taxon>
        <taxon>Taeniidae</taxon>
        <taxon>Taenia</taxon>
    </lineage>
</organism>
<evidence type="ECO:0000313" key="2">
    <source>
        <dbReference type="Proteomes" id="UP001651158"/>
    </source>
</evidence>
<proteinExistence type="predicted"/>
<comment type="caution">
    <text evidence="1">The sequence shown here is derived from an EMBL/GenBank/DDBJ whole genome shotgun (WGS) entry which is preliminary data.</text>
</comment>
<name>A0ABR4QNT1_9CEST</name>